<feature type="domain" description="Glycosyltransferase 2-like" evidence="1">
    <location>
        <begin position="4"/>
        <end position="152"/>
    </location>
</feature>
<dbReference type="InterPro" id="IPR029044">
    <property type="entry name" value="Nucleotide-diphossugar_trans"/>
</dbReference>
<accession>A0A9J6PVJ2</accession>
<keyword evidence="2" id="KW-0328">Glycosyltransferase</keyword>
<dbReference type="PANTHER" id="PTHR43685:SF2">
    <property type="entry name" value="GLYCOSYLTRANSFERASE 2-LIKE DOMAIN-CONTAINING PROTEIN"/>
    <property type="match status" value="1"/>
</dbReference>
<dbReference type="EMBL" id="JAODIM010000040">
    <property type="protein sequence ID" value="MCU5778047.1"/>
    <property type="molecule type" value="Genomic_DNA"/>
</dbReference>
<dbReference type="CDD" id="cd00761">
    <property type="entry name" value="Glyco_tranf_GTA_type"/>
    <property type="match status" value="1"/>
</dbReference>
<reference evidence="2" key="1">
    <citation type="submission" date="2022-09" db="EMBL/GenBank/DDBJ databases">
        <title>Winslowiella arboricola sp. nov., isolated from bleeding cankers on broadleaf hosts.</title>
        <authorList>
            <person name="Brady C."/>
            <person name="Kaur S."/>
            <person name="Crampton B."/>
            <person name="Maddock D."/>
            <person name="Arnold D."/>
            <person name="Denman S."/>
        </authorList>
    </citation>
    <scope>NUCLEOTIDE SEQUENCE</scope>
    <source>
        <strain evidence="2">BAC 15a-03b</strain>
    </source>
</reference>
<dbReference type="Pfam" id="PF00535">
    <property type="entry name" value="Glycos_transf_2"/>
    <property type="match status" value="1"/>
</dbReference>
<dbReference type="Gene3D" id="3.90.550.10">
    <property type="entry name" value="Spore Coat Polysaccharide Biosynthesis Protein SpsA, Chain A"/>
    <property type="match status" value="1"/>
</dbReference>
<gene>
    <name evidence="2" type="ORF">N5923_11155</name>
</gene>
<organism evidence="2 3">
    <name type="scientific">Winslowiella arboricola</name>
    <dbReference type="NCBI Taxonomy" id="2978220"/>
    <lineage>
        <taxon>Bacteria</taxon>
        <taxon>Pseudomonadati</taxon>
        <taxon>Pseudomonadota</taxon>
        <taxon>Gammaproteobacteria</taxon>
        <taxon>Enterobacterales</taxon>
        <taxon>Erwiniaceae</taxon>
        <taxon>Winslowiella</taxon>
    </lineage>
</organism>
<keyword evidence="2" id="KW-0808">Transferase</keyword>
<dbReference type="RefSeq" id="WP_267143818.1">
    <property type="nucleotide sequence ID" value="NZ_JAODIL010000079.1"/>
</dbReference>
<comment type="caution">
    <text evidence="2">The sequence shown here is derived from an EMBL/GenBank/DDBJ whole genome shotgun (WGS) entry which is preliminary data.</text>
</comment>
<proteinExistence type="predicted"/>
<dbReference type="PANTHER" id="PTHR43685">
    <property type="entry name" value="GLYCOSYLTRANSFERASE"/>
    <property type="match status" value="1"/>
</dbReference>
<evidence type="ECO:0000313" key="2">
    <source>
        <dbReference type="EMBL" id="MCU5778047.1"/>
    </source>
</evidence>
<name>A0A9J6PVJ2_9GAMM</name>
<dbReference type="InterPro" id="IPR001173">
    <property type="entry name" value="Glyco_trans_2-like"/>
</dbReference>
<dbReference type="GO" id="GO:0016757">
    <property type="term" value="F:glycosyltransferase activity"/>
    <property type="evidence" value="ECO:0007669"/>
    <property type="project" value="UniProtKB-KW"/>
</dbReference>
<keyword evidence="3" id="KW-1185">Reference proteome</keyword>
<dbReference type="SUPFAM" id="SSF53448">
    <property type="entry name" value="Nucleotide-diphospho-sugar transferases"/>
    <property type="match status" value="1"/>
</dbReference>
<dbReference type="AlphaFoldDB" id="A0A9J6PVJ2"/>
<evidence type="ECO:0000313" key="3">
    <source>
        <dbReference type="Proteomes" id="UP001064262"/>
    </source>
</evidence>
<protein>
    <submittedName>
        <fullName evidence="2">Glycosyltransferase</fullName>
        <ecNumber evidence="2">2.4.-.-</ecNumber>
    </submittedName>
</protein>
<dbReference type="InterPro" id="IPR050834">
    <property type="entry name" value="Glycosyltransf_2"/>
</dbReference>
<dbReference type="EC" id="2.4.-.-" evidence="2"/>
<sequence length="307" mass="35459">MKLSIVIPCYNCAGNILSLLESFWRQRNPLLEVILINDGSRDASEAVIKSFIASHRQGNFNLYTTVNGGAAAARSRGMAMARGEYLFFCDADDAVAPDFVITVLEKIALRPDLLYFSSVRVHGRGAQQRISDKIFFAEDRVWSDADGFLRWQLERKAWTAAVWTYVFRRQLAQDSYACFTPRKSHEDHLFTLRLIAHAAKIMVISKRLYFQYITAGSLTHSVKNGQYINDRLSAFQEARKYMLQKFSQQSVALYSEWSARALLGLCFSNPLATFGSLMQRNVYLFIWRDRRHLSRTVKKMIYQRFLR</sequence>
<dbReference type="Proteomes" id="UP001064262">
    <property type="component" value="Unassembled WGS sequence"/>
</dbReference>
<evidence type="ECO:0000259" key="1">
    <source>
        <dbReference type="Pfam" id="PF00535"/>
    </source>
</evidence>